<keyword evidence="2" id="KW-1185">Reference proteome</keyword>
<evidence type="ECO:0000313" key="1">
    <source>
        <dbReference type="EMBL" id="SBV27914.1"/>
    </source>
</evidence>
<proteinExistence type="predicted"/>
<dbReference type="EMBL" id="LT598496">
    <property type="protein sequence ID" value="SBV27914.1"/>
    <property type="molecule type" value="Genomic_DNA"/>
</dbReference>
<sequence length="129" mass="14216">MECVFDGIATFTARVEAETRDDAAALVRDIQGNNPDWLVEGVTITEFSWGENLGSALKFVHDDEDTLPSEVLDPLTRYSDEDVAELRELVQAAMDAAEGDSNDAEIEALQRVMEKAVGMLRIPGVTVEW</sequence>
<protein>
    <submittedName>
        <fullName evidence="1">Uncharacterized protein</fullName>
    </submittedName>
</protein>
<dbReference type="STRING" id="307121.GA0070620_3445"/>
<accession>A0A1C3N5Q7</accession>
<gene>
    <name evidence="1" type="ORF">GA0070620_3445</name>
</gene>
<dbReference type="Proteomes" id="UP000199393">
    <property type="component" value="Chromosome I"/>
</dbReference>
<evidence type="ECO:0000313" key="2">
    <source>
        <dbReference type="Proteomes" id="UP000199393"/>
    </source>
</evidence>
<name>A0A1C3N5Q7_9ACTN</name>
<dbReference type="AlphaFoldDB" id="A0A1C3N5Q7"/>
<reference evidence="2" key="1">
    <citation type="submission" date="2016-06" db="EMBL/GenBank/DDBJ databases">
        <authorList>
            <person name="Varghese N."/>
        </authorList>
    </citation>
    <scope>NUCLEOTIDE SEQUENCE [LARGE SCALE GENOMIC DNA]</scope>
    <source>
        <strain evidence="2">DSM 45344</strain>
    </source>
</reference>
<organism evidence="1 2">
    <name type="scientific">Micromonospora krabiensis</name>
    <dbReference type="NCBI Taxonomy" id="307121"/>
    <lineage>
        <taxon>Bacteria</taxon>
        <taxon>Bacillati</taxon>
        <taxon>Actinomycetota</taxon>
        <taxon>Actinomycetes</taxon>
        <taxon>Micromonosporales</taxon>
        <taxon>Micromonosporaceae</taxon>
        <taxon>Micromonospora</taxon>
    </lineage>
</organism>